<evidence type="ECO:0000256" key="1">
    <source>
        <dbReference type="SAM" id="Phobius"/>
    </source>
</evidence>
<accession>B7S8D3</accession>
<feature type="transmembrane region" description="Helical" evidence="1">
    <location>
        <begin position="67"/>
        <end position="88"/>
    </location>
</feature>
<sequence length="151" mass="17222">MIISRSRQHVLTRLLYYSKSLKRRTHPKTSSEIINHHSWLSESSTVKSSPKTTGLPARKIKEYTDPLVFGILLALLLFVACASIFTIIRAQFPFLYCTGRRALSVTSTYQTLEERDSNICEIRLEENLLIAFEGPEPRTEITTSDRSSTDI</sequence>
<dbReference type="AlphaFoldDB" id="B7S8D3"/>
<gene>
    <name evidence="2" type="ORF">GFP_L3_0190</name>
</gene>
<protein>
    <submittedName>
        <fullName evidence="2">Uncharacterized protein</fullName>
    </submittedName>
</protein>
<name>B7S8D3_9HYME</name>
<keyword evidence="1" id="KW-1133">Transmembrane helix</keyword>
<proteinExistence type="predicted"/>
<organism evidence="2">
    <name type="scientific">Glyptapanteles flavicoxis</name>
    <dbReference type="NCBI Taxonomy" id="463051"/>
    <lineage>
        <taxon>Eukaryota</taxon>
        <taxon>Metazoa</taxon>
        <taxon>Ecdysozoa</taxon>
        <taxon>Arthropoda</taxon>
        <taxon>Hexapoda</taxon>
        <taxon>Insecta</taxon>
        <taxon>Pterygota</taxon>
        <taxon>Neoptera</taxon>
        <taxon>Endopterygota</taxon>
        <taxon>Hymenoptera</taxon>
        <taxon>Apocrita</taxon>
        <taxon>Ichneumonoidea</taxon>
        <taxon>Braconidae</taxon>
        <taxon>Microgastrinae</taxon>
        <taxon>Glyptapanteles</taxon>
    </lineage>
</organism>
<evidence type="ECO:0000313" key="2">
    <source>
        <dbReference type="EMBL" id="ACE75158.1"/>
    </source>
</evidence>
<reference evidence="2" key="1">
    <citation type="submission" date="2007-06" db="EMBL/GenBank/DDBJ databases">
        <title>Bracovirus Evolution: Comparative Genomics of Multiple Viral and Proviral Genomes.</title>
        <authorList>
            <person name="Desjardins C.A."/>
            <person name="Gundersen-Rindal D.E."/>
            <person name="Hostetler J.B."/>
            <person name="Tallon L.J."/>
            <person name="Utterback T.R."/>
            <person name="Fuester R.W."/>
            <person name="Schatz M.C."/>
            <person name="Pedroni M.J."/>
            <person name="Fadrosh D.W."/>
            <person name="Haas B.J."/>
            <person name="Toms B.S."/>
            <person name="Chen D."/>
            <person name="Nene V."/>
        </authorList>
    </citation>
    <scope>NUCLEOTIDE SEQUENCE</scope>
</reference>
<keyword evidence="1" id="KW-0472">Membrane</keyword>
<dbReference type="EMBL" id="EF710645">
    <property type="protein sequence ID" value="ACE75158.1"/>
    <property type="molecule type" value="Genomic_DNA"/>
</dbReference>
<keyword evidence="1" id="KW-0812">Transmembrane</keyword>